<evidence type="ECO:0000313" key="10">
    <source>
        <dbReference type="Proteomes" id="UP000027037"/>
    </source>
</evidence>
<evidence type="ECO:0000256" key="2">
    <source>
        <dbReference type="ARBA" id="ARBA00012438"/>
    </source>
</evidence>
<dbReference type="SUPFAM" id="SSF55785">
    <property type="entry name" value="PYP-like sensor domain (PAS domain)"/>
    <property type="match status" value="1"/>
</dbReference>
<keyword evidence="5" id="KW-0547">Nucleotide-binding</keyword>
<dbReference type="AlphaFoldDB" id="A0A062TTT2"/>
<dbReference type="EC" id="2.7.13.3" evidence="2"/>
<dbReference type="InterPro" id="IPR011102">
    <property type="entry name" value="Sig_transdc_His_kinase_HWE"/>
</dbReference>
<dbReference type="NCBIfam" id="TIGR00229">
    <property type="entry name" value="sensory_box"/>
    <property type="match status" value="1"/>
</dbReference>
<keyword evidence="3" id="KW-0597">Phosphoprotein</keyword>
<dbReference type="PANTHER" id="PTHR41523:SF7">
    <property type="entry name" value="HISTIDINE KINASE"/>
    <property type="match status" value="1"/>
</dbReference>
<dbReference type="Pfam" id="PF07536">
    <property type="entry name" value="HWE_HK"/>
    <property type="match status" value="1"/>
</dbReference>
<evidence type="ECO:0000313" key="9">
    <source>
        <dbReference type="EMBL" id="KCZ51391.1"/>
    </source>
</evidence>
<comment type="caution">
    <text evidence="9">The sequence shown here is derived from an EMBL/GenBank/DDBJ whole genome shotgun (WGS) entry which is preliminary data.</text>
</comment>
<evidence type="ECO:0000256" key="3">
    <source>
        <dbReference type="ARBA" id="ARBA00022553"/>
    </source>
</evidence>
<dbReference type="SMART" id="SM00911">
    <property type="entry name" value="HWE_HK"/>
    <property type="match status" value="1"/>
</dbReference>
<dbReference type="InterPro" id="IPR035965">
    <property type="entry name" value="PAS-like_dom_sf"/>
</dbReference>
<reference evidence="9 10" key="1">
    <citation type="journal article" date="2014" name="Antonie Van Leeuwenhoek">
        <title>Hyphomonas beringensis sp. nov. and Hyphomonas chukchiensis sp. nov., isolated from surface seawater of the Bering Sea and Chukchi Sea.</title>
        <authorList>
            <person name="Li C."/>
            <person name="Lai Q."/>
            <person name="Li G."/>
            <person name="Dong C."/>
            <person name="Wang J."/>
            <person name="Liao Y."/>
            <person name="Shao Z."/>
        </authorList>
    </citation>
    <scope>NUCLEOTIDE SEQUENCE [LARGE SCALE GENOMIC DNA]</scope>
    <source>
        <strain evidence="9 10">25B14_1</strain>
    </source>
</reference>
<dbReference type="GO" id="GO:0004673">
    <property type="term" value="F:protein histidine kinase activity"/>
    <property type="evidence" value="ECO:0007669"/>
    <property type="project" value="UniProtKB-EC"/>
</dbReference>
<dbReference type="PATRIC" id="fig|1280946.3.peg.3270"/>
<keyword evidence="7" id="KW-0067">ATP-binding</keyword>
<feature type="domain" description="Signal transduction histidine kinase HWE region" evidence="8">
    <location>
        <begin position="158"/>
        <end position="240"/>
    </location>
</feature>
<keyword evidence="10" id="KW-1185">Reference proteome</keyword>
<dbReference type="EMBL" id="AWFF01000087">
    <property type="protein sequence ID" value="KCZ51391.1"/>
    <property type="molecule type" value="Genomic_DNA"/>
</dbReference>
<evidence type="ECO:0000256" key="1">
    <source>
        <dbReference type="ARBA" id="ARBA00000085"/>
    </source>
</evidence>
<dbReference type="Gene3D" id="3.30.450.20">
    <property type="entry name" value="PAS domain"/>
    <property type="match status" value="1"/>
</dbReference>
<evidence type="ECO:0000256" key="7">
    <source>
        <dbReference type="ARBA" id="ARBA00022840"/>
    </source>
</evidence>
<dbReference type="InterPro" id="IPR000014">
    <property type="entry name" value="PAS"/>
</dbReference>
<name>A0A062TTT2_9PROT</name>
<evidence type="ECO:0000256" key="5">
    <source>
        <dbReference type="ARBA" id="ARBA00022741"/>
    </source>
</evidence>
<keyword evidence="6" id="KW-0418">Kinase</keyword>
<dbReference type="InterPro" id="IPR036890">
    <property type="entry name" value="HATPase_C_sf"/>
</dbReference>
<dbReference type="Proteomes" id="UP000027037">
    <property type="component" value="Unassembled WGS sequence"/>
</dbReference>
<dbReference type="Pfam" id="PF08448">
    <property type="entry name" value="PAS_4"/>
    <property type="match status" value="1"/>
</dbReference>
<evidence type="ECO:0000259" key="8">
    <source>
        <dbReference type="SMART" id="SM00911"/>
    </source>
</evidence>
<dbReference type="eggNOG" id="COG3920">
    <property type="taxonomic scope" value="Bacteria"/>
</dbReference>
<gene>
    <name evidence="9" type="ORF">HY29_05870</name>
</gene>
<keyword evidence="4" id="KW-0808">Transferase</keyword>
<dbReference type="CDD" id="cd00130">
    <property type="entry name" value="PAS"/>
    <property type="match status" value="1"/>
</dbReference>
<dbReference type="InterPro" id="IPR013656">
    <property type="entry name" value="PAS_4"/>
</dbReference>
<dbReference type="GO" id="GO:0005524">
    <property type="term" value="F:ATP binding"/>
    <property type="evidence" value="ECO:0007669"/>
    <property type="project" value="UniProtKB-KW"/>
</dbReference>
<sequence>MRACLLEGDEEMADTLEFQSRTGGFDLVQAADQWLQPMMVLDREFCFVFANRAYQRIMGKTWKEMEGRYFFDVFYHAPKKKVEVEATFRETFDGELTHLAEQPYELEQPDGSIHVRTWQWVQKPFFNADGQVTHIVQRCEDVTDRVELMRQNEIMSNELAHRIKNMFSVIMATARISGSLADDLEGFIDEFNDRLVSMSRVYSSLTTNDWYGLPLRHILKEEIEAAVHRDTSRYSLSGPDITLSLKSTKDGALIIHELASNAKKYGCFSQPEGRLDVRWYLEDEHLVVEWEESGLTDVKPPSRKGFGSILFHMLPNLKVTRDFRETGLMVTVRSPISISIFGEEEA</sequence>
<dbReference type="STRING" id="1280946.HY29_05870"/>
<dbReference type="PANTHER" id="PTHR41523">
    <property type="entry name" value="TWO-COMPONENT SYSTEM SENSOR PROTEIN"/>
    <property type="match status" value="1"/>
</dbReference>
<evidence type="ECO:0000256" key="4">
    <source>
        <dbReference type="ARBA" id="ARBA00022679"/>
    </source>
</evidence>
<dbReference type="Gene3D" id="3.30.565.10">
    <property type="entry name" value="Histidine kinase-like ATPase, C-terminal domain"/>
    <property type="match status" value="1"/>
</dbReference>
<comment type="catalytic activity">
    <reaction evidence="1">
        <text>ATP + protein L-histidine = ADP + protein N-phospho-L-histidine.</text>
        <dbReference type="EC" id="2.7.13.3"/>
    </reaction>
</comment>
<proteinExistence type="predicted"/>
<accession>A0A062TTT2</accession>
<protein>
    <recommendedName>
        <fullName evidence="2">histidine kinase</fullName>
        <ecNumber evidence="2">2.7.13.3</ecNumber>
    </recommendedName>
</protein>
<evidence type="ECO:0000256" key="6">
    <source>
        <dbReference type="ARBA" id="ARBA00022777"/>
    </source>
</evidence>
<organism evidence="9 10">
    <name type="scientific">Hyphomonas beringensis</name>
    <dbReference type="NCBI Taxonomy" id="1280946"/>
    <lineage>
        <taxon>Bacteria</taxon>
        <taxon>Pseudomonadati</taxon>
        <taxon>Pseudomonadota</taxon>
        <taxon>Alphaproteobacteria</taxon>
        <taxon>Hyphomonadales</taxon>
        <taxon>Hyphomonadaceae</taxon>
        <taxon>Hyphomonas</taxon>
    </lineage>
</organism>